<dbReference type="AlphaFoldDB" id="A0A8H4UL60"/>
<evidence type="ECO:0000256" key="1">
    <source>
        <dbReference type="SAM" id="MobiDB-lite"/>
    </source>
</evidence>
<proteinExistence type="predicted"/>
<feature type="compositionally biased region" description="Basic residues" evidence="1">
    <location>
        <begin position="52"/>
        <end position="66"/>
    </location>
</feature>
<dbReference type="Proteomes" id="UP000635477">
    <property type="component" value="Unassembled WGS sequence"/>
</dbReference>
<feature type="region of interest" description="Disordered" evidence="1">
    <location>
        <begin position="50"/>
        <end position="81"/>
    </location>
</feature>
<dbReference type="GO" id="GO:0000172">
    <property type="term" value="C:ribonuclease MRP complex"/>
    <property type="evidence" value="ECO:0007669"/>
    <property type="project" value="TreeGrafter"/>
</dbReference>
<accession>A0A8H4UL60</accession>
<dbReference type="GO" id="GO:0008033">
    <property type="term" value="P:tRNA processing"/>
    <property type="evidence" value="ECO:0007669"/>
    <property type="project" value="InterPro"/>
</dbReference>
<protein>
    <submittedName>
        <fullName evidence="2">Uncharacterized protein</fullName>
    </submittedName>
</protein>
<keyword evidence="3" id="KW-1185">Reference proteome</keyword>
<dbReference type="GO" id="GO:0004526">
    <property type="term" value="F:ribonuclease P activity"/>
    <property type="evidence" value="ECO:0007669"/>
    <property type="project" value="TreeGrafter"/>
</dbReference>
<dbReference type="GO" id="GO:0005829">
    <property type="term" value="C:cytosol"/>
    <property type="evidence" value="ECO:0007669"/>
    <property type="project" value="TreeGrafter"/>
</dbReference>
<dbReference type="PANTHER" id="PTHR28272:SF1">
    <property type="entry name" value="RIBONUCLEASES P_MRP PROTEIN SUBUNIT POP3"/>
    <property type="match status" value="1"/>
</dbReference>
<comment type="caution">
    <text evidence="2">The sequence shown here is derived from an EMBL/GenBank/DDBJ whole genome shotgun (WGS) entry which is preliminary data.</text>
</comment>
<dbReference type="PANTHER" id="PTHR28272">
    <property type="entry name" value="RIBONUCLEASES P/MRP PROTEIN SUBUNIT POP3"/>
    <property type="match status" value="1"/>
</dbReference>
<sequence length="221" mass="24094">MSTPTSQPARKRIVHQLDTPFSAVSWPAISSEDQDTILELLCNLLSPLGQHRQTHTKRSKGKRAAKREKDAKKTVQNAEEPLVPPVPEIETSIDVGLNCITRNLQTLSQGNAESMTDEPQRQYAMMVAASSKHLPPEDKIRLVGFSKPCSERLSVCLGVPRVSSIAIIKDAPGAGALLELVTKIVAPVEAAWLDGSRDSQYLATKINAIETTAGPKRPRNE</sequence>
<gene>
    <name evidence="2" type="ORF">FZEAL_5232</name>
</gene>
<dbReference type="GO" id="GO:0034965">
    <property type="term" value="P:intronic box C/D snoRNA processing"/>
    <property type="evidence" value="ECO:0007669"/>
    <property type="project" value="TreeGrafter"/>
</dbReference>
<organism evidence="2 3">
    <name type="scientific">Fusarium zealandicum</name>
    <dbReference type="NCBI Taxonomy" id="1053134"/>
    <lineage>
        <taxon>Eukaryota</taxon>
        <taxon>Fungi</taxon>
        <taxon>Dikarya</taxon>
        <taxon>Ascomycota</taxon>
        <taxon>Pezizomycotina</taxon>
        <taxon>Sordariomycetes</taxon>
        <taxon>Hypocreomycetidae</taxon>
        <taxon>Hypocreales</taxon>
        <taxon>Nectriaceae</taxon>
        <taxon>Fusarium</taxon>
        <taxon>Fusarium staphyleae species complex</taxon>
    </lineage>
</organism>
<dbReference type="OrthoDB" id="20109at2759"/>
<evidence type="ECO:0000313" key="3">
    <source>
        <dbReference type="Proteomes" id="UP000635477"/>
    </source>
</evidence>
<dbReference type="GO" id="GO:0006364">
    <property type="term" value="P:rRNA processing"/>
    <property type="evidence" value="ECO:0007669"/>
    <property type="project" value="InterPro"/>
</dbReference>
<reference evidence="2" key="2">
    <citation type="submission" date="2020-05" db="EMBL/GenBank/DDBJ databases">
        <authorList>
            <person name="Kim H.-S."/>
            <person name="Proctor R.H."/>
            <person name="Brown D.W."/>
        </authorList>
    </citation>
    <scope>NUCLEOTIDE SEQUENCE</scope>
    <source>
        <strain evidence="2">NRRL 22465</strain>
    </source>
</reference>
<name>A0A8H4UL60_9HYPO</name>
<dbReference type="GO" id="GO:0005655">
    <property type="term" value="C:nucleolar ribonuclease P complex"/>
    <property type="evidence" value="ECO:0007669"/>
    <property type="project" value="TreeGrafter"/>
</dbReference>
<dbReference type="EMBL" id="JABEYC010000375">
    <property type="protein sequence ID" value="KAF4978373.1"/>
    <property type="molecule type" value="Genomic_DNA"/>
</dbReference>
<dbReference type="InterPro" id="IPR013241">
    <property type="entry name" value="RNase_P_Pop3"/>
</dbReference>
<evidence type="ECO:0000313" key="2">
    <source>
        <dbReference type="EMBL" id="KAF4978373.1"/>
    </source>
</evidence>
<reference evidence="2" key="1">
    <citation type="journal article" date="2020" name="BMC Genomics">
        <title>Correction to: Identification and distribution of gene clusters required for synthesis of sphingolipid metabolism inhibitors in diverse species of the filamentous fungus Fusarium.</title>
        <authorList>
            <person name="Kim H.S."/>
            <person name="Lohmar J.M."/>
            <person name="Busman M."/>
            <person name="Brown D.W."/>
            <person name="Naumann T.A."/>
            <person name="Divon H.H."/>
            <person name="Lysoe E."/>
            <person name="Uhlig S."/>
            <person name="Proctor R.H."/>
        </authorList>
    </citation>
    <scope>NUCLEOTIDE SEQUENCE</scope>
    <source>
        <strain evidence="2">NRRL 22465</strain>
    </source>
</reference>
<dbReference type="GO" id="GO:0000171">
    <property type="term" value="F:ribonuclease MRP activity"/>
    <property type="evidence" value="ECO:0007669"/>
    <property type="project" value="TreeGrafter"/>
</dbReference>